<evidence type="ECO:0000256" key="11">
    <source>
        <dbReference type="ARBA" id="ARBA00023136"/>
    </source>
</evidence>
<keyword evidence="9 14" id="KW-1133">Transmembrane helix</keyword>
<reference evidence="17 18" key="1">
    <citation type="submission" date="2019-03" db="EMBL/GenBank/DDBJ databases">
        <title>Sequencing 23 genomes of Wallemia ichthyophaga.</title>
        <authorList>
            <person name="Gostincar C."/>
        </authorList>
    </citation>
    <scope>NUCLEOTIDE SEQUENCE [LARGE SCALE GENOMIC DNA]</scope>
    <source>
        <strain evidence="17 18">EXF-5753</strain>
    </source>
</reference>
<evidence type="ECO:0000313" key="18">
    <source>
        <dbReference type="Proteomes" id="UP000310189"/>
    </source>
</evidence>
<dbReference type="GO" id="GO:0006656">
    <property type="term" value="P:phosphatidylcholine biosynthetic process"/>
    <property type="evidence" value="ECO:0007669"/>
    <property type="project" value="UniProtKB-UniRule"/>
</dbReference>
<keyword evidence="5 14" id="KW-0808">Transferase</keyword>
<evidence type="ECO:0000256" key="15">
    <source>
        <dbReference type="SAM" id="MobiDB-lite"/>
    </source>
</evidence>
<dbReference type="OrthoDB" id="8300106at2759"/>
<feature type="binding site" evidence="14">
    <location>
        <begin position="193"/>
        <end position="194"/>
    </location>
    <ligand>
        <name>S-adenosyl-L-methionine</name>
        <dbReference type="ChEBI" id="CHEBI:59789"/>
    </ligand>
</feature>
<evidence type="ECO:0000256" key="7">
    <source>
        <dbReference type="ARBA" id="ARBA00022692"/>
    </source>
</evidence>
<feature type="binding site" evidence="14">
    <location>
        <begin position="127"/>
        <end position="129"/>
    </location>
    <ligand>
        <name>S-adenosyl-L-methionine</name>
        <dbReference type="ChEBI" id="CHEBI:59789"/>
    </ligand>
</feature>
<proteinExistence type="inferred from homology"/>
<dbReference type="UniPathway" id="UPA00753"/>
<dbReference type="InterPro" id="IPR024960">
    <property type="entry name" value="PEMT/MFAP"/>
</dbReference>
<keyword evidence="18" id="KW-1185">Reference proteome</keyword>
<comment type="caution">
    <text evidence="17">The sequence shown here is derived from an EMBL/GenBank/DDBJ whole genome shotgun (WGS) entry which is preliminary data.</text>
</comment>
<gene>
    <name evidence="17" type="ORF">E3P99_00100</name>
</gene>
<evidence type="ECO:0000256" key="3">
    <source>
        <dbReference type="ARBA" id="ARBA00022516"/>
    </source>
</evidence>
<evidence type="ECO:0000256" key="9">
    <source>
        <dbReference type="ARBA" id="ARBA00022989"/>
    </source>
</evidence>
<evidence type="ECO:0000256" key="13">
    <source>
        <dbReference type="ARBA" id="ARBA00023264"/>
    </source>
</evidence>
<comment type="subcellular location">
    <subcellularLocation>
        <location evidence="14">Endoplasmic reticulum membrane</location>
        <topology evidence="14">Multi-pass membrane protein</topology>
    </subcellularLocation>
    <subcellularLocation>
        <location evidence="14">Mitochondrion membrane</location>
        <topology evidence="14">Multi-pass membrane protein</topology>
    </subcellularLocation>
</comment>
<evidence type="ECO:0000256" key="2">
    <source>
        <dbReference type="ARBA" id="ARBA00005189"/>
    </source>
</evidence>
<sequence>MVAKQHPFLKGISELLPYPSPLQAVPHHQPETWLDWQQPSLWIIIGSVVFNPLFWNIVARQEYHNKLLTKLAGGRPYLGCYLLAVTIFSLGILRDHLFQRALADQPNLVPHPDYPTAHIYAAIAFFASGQVLVLTSMFALGVTGTYLGDYFGILMSHRVTSFPFNVVEDPISPAGLLISAFVFVVYQIALRFEGPFTAMIYSAKDKKSEKAPTTAAVEPVESSPGNSPAYRTRSRARKVIDE</sequence>
<evidence type="ECO:0000256" key="5">
    <source>
        <dbReference type="ARBA" id="ARBA00022679"/>
    </source>
</evidence>
<dbReference type="EMBL" id="SPNW01000001">
    <property type="protein sequence ID" value="TIA93627.1"/>
    <property type="molecule type" value="Genomic_DNA"/>
</dbReference>
<dbReference type="GO" id="GO:0005789">
    <property type="term" value="C:endoplasmic reticulum membrane"/>
    <property type="evidence" value="ECO:0007669"/>
    <property type="project" value="UniProtKB-SubCell"/>
</dbReference>
<dbReference type="Pfam" id="PF04191">
    <property type="entry name" value="PEMT"/>
    <property type="match status" value="1"/>
</dbReference>
<evidence type="ECO:0000256" key="6">
    <source>
        <dbReference type="ARBA" id="ARBA00022691"/>
    </source>
</evidence>
<evidence type="ECO:0000313" key="17">
    <source>
        <dbReference type="EMBL" id="TIA93627.1"/>
    </source>
</evidence>
<evidence type="ECO:0000256" key="8">
    <source>
        <dbReference type="ARBA" id="ARBA00022824"/>
    </source>
</evidence>
<name>A0A4T0FXA1_9BASI</name>
<comment type="similarity">
    <text evidence="14">Belongs to the class VI-like SAM-binding methyltransferase superfamily. PEMT/PEM2 methyltransferase family.</text>
</comment>
<evidence type="ECO:0000256" key="16">
    <source>
        <dbReference type="SAM" id="Phobius"/>
    </source>
</evidence>
<keyword evidence="14" id="KW-0496">Mitochondrion</keyword>
<keyword evidence="8 14" id="KW-0256">Endoplasmic reticulum</keyword>
<dbReference type="EC" id="2.1.1.71" evidence="14"/>
<feature type="topological domain" description="Cytoplasmic" evidence="14">
    <location>
        <begin position="192"/>
        <end position="242"/>
    </location>
</feature>
<feature type="region of interest" description="Disordered" evidence="15">
    <location>
        <begin position="205"/>
        <end position="242"/>
    </location>
</feature>
<evidence type="ECO:0000256" key="12">
    <source>
        <dbReference type="ARBA" id="ARBA00023209"/>
    </source>
</evidence>
<dbReference type="GO" id="GO:0032259">
    <property type="term" value="P:methylation"/>
    <property type="evidence" value="ECO:0007669"/>
    <property type="project" value="UniProtKB-KW"/>
</dbReference>
<feature type="transmembrane region" description="Helical" evidence="16">
    <location>
        <begin position="40"/>
        <end position="58"/>
    </location>
</feature>
<dbReference type="InterPro" id="IPR007318">
    <property type="entry name" value="Phopholipid_MeTrfase"/>
</dbReference>
<feature type="transmembrane region" description="Helical" evidence="16">
    <location>
        <begin position="78"/>
        <end position="97"/>
    </location>
</feature>
<comment type="function">
    <text evidence="14">Catalyzes the second two steps of the methylation pathway of phosphatidylcholine biosynthesis, the SAM-dependent methylation of phosphatidylmonomethylethanolamine (PMME) to phosphatidyldimethylethanolamine (PDME) and of PDME to phosphatidylcholine (PC).</text>
</comment>
<comment type="catalytic activity">
    <reaction evidence="14">
        <text>a 1,2-diacyl-sn-glycero-3-phospho-N,N-dimethylethanolamine + S-adenosyl-L-methionine = a 1,2-diacyl-sn-glycero-3-phosphocholine + S-adenosyl-L-homocysteine + H(+)</text>
        <dbReference type="Rhea" id="RHEA:32739"/>
        <dbReference type="ChEBI" id="CHEBI:15378"/>
        <dbReference type="ChEBI" id="CHEBI:57643"/>
        <dbReference type="ChEBI" id="CHEBI:57856"/>
        <dbReference type="ChEBI" id="CHEBI:59789"/>
        <dbReference type="ChEBI" id="CHEBI:64572"/>
    </reaction>
</comment>
<feature type="topological domain" description="Lumenal" evidence="14">
    <location>
        <begin position="1"/>
        <end position="38"/>
    </location>
</feature>
<evidence type="ECO:0000256" key="1">
    <source>
        <dbReference type="ARBA" id="ARBA00004969"/>
    </source>
</evidence>
<dbReference type="PANTHER" id="PTHR15458:SF5">
    <property type="entry name" value="PHOSPHATIDYLETHANOLAMINE N-METHYLTRANSFERASE"/>
    <property type="match status" value="1"/>
</dbReference>
<protein>
    <recommendedName>
        <fullName evidence="14">Phosphatidyl-N-methylethanolamine N-methyltransferase</fullName>
        <ecNumber evidence="14">2.1.1.71</ecNumber>
    </recommendedName>
    <alternativeName>
        <fullName evidence="14">Phospholipid methyltransferase</fullName>
        <shortName evidence="14">PLMT</shortName>
    </alternativeName>
</protein>
<dbReference type="GO" id="GO:0000773">
    <property type="term" value="F:phosphatidyl-N-methylethanolamine N-methyltransferase activity"/>
    <property type="evidence" value="ECO:0007669"/>
    <property type="project" value="UniProtKB-UniRule"/>
</dbReference>
<dbReference type="PANTHER" id="PTHR15458">
    <property type="entry name" value="PHOSPHATIDYLETHANOLAMINE N-METHYLTRANSFERASE"/>
    <property type="match status" value="1"/>
</dbReference>
<organism evidence="17 18">
    <name type="scientific">Wallemia hederae</name>
    <dbReference type="NCBI Taxonomy" id="1540922"/>
    <lineage>
        <taxon>Eukaryota</taxon>
        <taxon>Fungi</taxon>
        <taxon>Dikarya</taxon>
        <taxon>Basidiomycota</taxon>
        <taxon>Wallemiomycotina</taxon>
        <taxon>Wallemiomycetes</taxon>
        <taxon>Wallemiales</taxon>
        <taxon>Wallemiaceae</taxon>
        <taxon>Wallemia</taxon>
    </lineage>
</organism>
<feature type="topological domain" description="Lumenal" evidence="14">
    <location>
        <begin position="60"/>
        <end position="71"/>
    </location>
</feature>
<dbReference type="AlphaFoldDB" id="A0A4T0FXA1"/>
<evidence type="ECO:0000256" key="4">
    <source>
        <dbReference type="ARBA" id="ARBA00022603"/>
    </source>
</evidence>
<dbReference type="PROSITE" id="PS51599">
    <property type="entry name" value="SAM_PEMT_PEM2"/>
    <property type="match status" value="1"/>
</dbReference>
<keyword evidence="7 14" id="KW-0812">Transmembrane</keyword>
<keyword evidence="11 14" id="KW-0472">Membrane</keyword>
<dbReference type="GO" id="GO:0031966">
    <property type="term" value="C:mitochondrial membrane"/>
    <property type="evidence" value="ECO:0007669"/>
    <property type="project" value="UniProtKB-SubCell"/>
</dbReference>
<evidence type="ECO:0000256" key="10">
    <source>
        <dbReference type="ARBA" id="ARBA00023098"/>
    </source>
</evidence>
<comment type="caution">
    <text evidence="14">Lacks conserved residue(s) required for the propagation of feature annotation.</text>
</comment>
<feature type="intramembrane region" description="Helical" evidence="14">
    <location>
        <begin position="39"/>
        <end position="59"/>
    </location>
</feature>
<dbReference type="Proteomes" id="UP000310189">
    <property type="component" value="Unassembled WGS sequence"/>
</dbReference>
<keyword evidence="4 14" id="KW-0489">Methyltransferase</keyword>
<dbReference type="HAMAP" id="MF_03216">
    <property type="entry name" value="PLMT"/>
    <property type="match status" value="1"/>
</dbReference>
<comment type="catalytic activity">
    <reaction evidence="14">
        <text>a 1,2-diacyl-sn-glycero-3-phospho-N-methylethanolamine + S-adenosyl-L-methionine = a 1,2-diacyl-sn-glycero-3-phospho-N,N-dimethylethanolamine + S-adenosyl-L-homocysteine + H(+)</text>
        <dbReference type="Rhea" id="RHEA:32735"/>
        <dbReference type="ChEBI" id="CHEBI:15378"/>
        <dbReference type="ChEBI" id="CHEBI:57856"/>
        <dbReference type="ChEBI" id="CHEBI:59789"/>
        <dbReference type="ChEBI" id="CHEBI:64572"/>
        <dbReference type="ChEBI" id="CHEBI:64573"/>
        <dbReference type="EC" id="2.1.1.71"/>
    </reaction>
</comment>
<accession>A0A4T0FXA1</accession>
<comment type="pathway">
    <text evidence="1 14">Phospholipid metabolism; phosphatidylcholine biosynthesis.</text>
</comment>
<keyword evidence="12 14" id="KW-0594">Phospholipid biosynthesis</keyword>
<feature type="compositionally biased region" description="Basic residues" evidence="15">
    <location>
        <begin position="232"/>
        <end position="242"/>
    </location>
</feature>
<evidence type="ECO:0000256" key="14">
    <source>
        <dbReference type="HAMAP-Rule" id="MF_03216"/>
    </source>
</evidence>
<keyword evidence="3 14" id="KW-0444">Lipid biosynthesis</keyword>
<comment type="pathway">
    <text evidence="2">Lipid metabolism.</text>
</comment>
<keyword evidence="13 14" id="KW-1208">Phospholipid metabolism</keyword>
<keyword evidence="10 14" id="KW-0443">Lipid metabolism</keyword>
<keyword evidence="6 14" id="KW-0949">S-adenosyl-L-methionine</keyword>
<feature type="transmembrane region" description="Helical" evidence="16">
    <location>
        <begin position="117"/>
        <end position="140"/>
    </location>
</feature>